<dbReference type="InterPro" id="IPR001296">
    <property type="entry name" value="Glyco_trans_1"/>
</dbReference>
<evidence type="ECO:0000256" key="9">
    <source>
        <dbReference type="ARBA" id="ARBA00023136"/>
    </source>
</evidence>
<evidence type="ECO:0000256" key="4">
    <source>
        <dbReference type="ARBA" id="ARBA00022676"/>
    </source>
</evidence>
<protein>
    <recommendedName>
        <fullName evidence="12">Alpha-1,3/1,6-mannosyltransferase ALG2</fullName>
        <ecNumber evidence="12">2.4.1.132</ecNumber>
        <ecNumber evidence="12">2.4.1.257</ecNumber>
    </recommendedName>
    <alternativeName>
        <fullName evidence="12">GDP-Man:Man(1)GlcNAc(2)-PP-Dol alpha-1,3-mannosyltransferase</fullName>
    </alternativeName>
</protein>
<evidence type="ECO:0000256" key="10">
    <source>
        <dbReference type="ARBA" id="ARBA00045103"/>
    </source>
</evidence>
<dbReference type="SUPFAM" id="SSF53756">
    <property type="entry name" value="UDP-Glycosyltransferase/glycogen phosphorylase"/>
    <property type="match status" value="1"/>
</dbReference>
<dbReference type="Proteomes" id="UP000736335">
    <property type="component" value="Unassembled WGS sequence"/>
</dbReference>
<feature type="domain" description="Glycosyl transferase family 1" evidence="13">
    <location>
        <begin position="215"/>
        <end position="282"/>
    </location>
</feature>
<dbReference type="EC" id="2.4.1.132" evidence="12"/>
<evidence type="ECO:0000256" key="6">
    <source>
        <dbReference type="ARBA" id="ARBA00022692"/>
    </source>
</evidence>
<keyword evidence="4 12" id="KW-0328">Glycosyltransferase</keyword>
<comment type="subcellular location">
    <subcellularLocation>
        <location evidence="2 12">Endoplasmic reticulum membrane</location>
    </subcellularLocation>
</comment>
<gene>
    <name evidence="15" type="ORF">BJ322DRAFT_1094357</name>
</gene>
<dbReference type="Pfam" id="PF13439">
    <property type="entry name" value="Glyco_transf_4"/>
    <property type="match status" value="1"/>
</dbReference>
<dbReference type="GO" id="GO:0005789">
    <property type="term" value="C:endoplasmic reticulum membrane"/>
    <property type="evidence" value="ECO:0007669"/>
    <property type="project" value="UniProtKB-SubCell"/>
</dbReference>
<feature type="domain" description="Glycosyltransferase subfamily 4-like N-terminal" evidence="14">
    <location>
        <begin position="17"/>
        <end position="206"/>
    </location>
</feature>
<comment type="catalytic activity">
    <reaction evidence="11 12">
        <text>an alpha-D-Man-(1-&gt;3)-beta-D-Man-(1-&gt;4)-beta-D-GlcNAc-(1-&gt;4)-alpha-D-GlcNAc-diphospho-di-trans,poly-cis-dolichol + GDP-alpha-D-mannose = an alpha-D-Man-(1-&gt;3)-[alpha-D-Man-(1-&gt;6)]-beta-D-Man-(1-&gt;4)-beta-D-GlcNAc-(1-&gt;4)-alpha-D-GlcNAc-diphospho-di-trans,poly-cis-dolichol + GDP + H(+)</text>
        <dbReference type="Rhea" id="RHEA:29519"/>
        <dbReference type="Rhea" id="RHEA-COMP:19513"/>
        <dbReference type="Rhea" id="RHEA-COMP:19515"/>
        <dbReference type="ChEBI" id="CHEBI:15378"/>
        <dbReference type="ChEBI" id="CHEBI:57527"/>
        <dbReference type="ChEBI" id="CHEBI:58189"/>
        <dbReference type="ChEBI" id="CHEBI:132510"/>
        <dbReference type="ChEBI" id="CHEBI:132511"/>
        <dbReference type="EC" id="2.4.1.257"/>
    </reaction>
    <physiologicalReaction direction="left-to-right" evidence="11 12">
        <dbReference type="Rhea" id="RHEA:29520"/>
    </physiologicalReaction>
</comment>
<dbReference type="GO" id="GO:0102704">
    <property type="term" value="F:GDP-Man:Man(2)GlcNAc(2)-PP-Dol alpha-1,6-mannosyltransferase activity"/>
    <property type="evidence" value="ECO:0007669"/>
    <property type="project" value="UniProtKB-UniRule"/>
</dbReference>
<dbReference type="CDD" id="cd03805">
    <property type="entry name" value="GT4_ALG2-like"/>
    <property type="match status" value="1"/>
</dbReference>
<evidence type="ECO:0000256" key="7">
    <source>
        <dbReference type="ARBA" id="ARBA00022824"/>
    </source>
</evidence>
<proteinExistence type="inferred from homology"/>
<dbReference type="InterPro" id="IPR027054">
    <property type="entry name" value="ALG2"/>
</dbReference>
<dbReference type="EMBL" id="WIUZ02000025">
    <property type="protein sequence ID" value="KAF9777989.1"/>
    <property type="molecule type" value="Genomic_DNA"/>
</dbReference>
<evidence type="ECO:0000256" key="12">
    <source>
        <dbReference type="RuleBase" id="RU367136"/>
    </source>
</evidence>
<keyword evidence="6 12" id="KW-0812">Transmembrane</keyword>
<dbReference type="Pfam" id="PF00534">
    <property type="entry name" value="Glycos_transf_1"/>
    <property type="match status" value="2"/>
</dbReference>
<dbReference type="GO" id="GO:0004378">
    <property type="term" value="F:GDP-Man:Man(1)GlcNAc(2)-PP-Dol alpha-1,3-mannosyltransferase activity"/>
    <property type="evidence" value="ECO:0007669"/>
    <property type="project" value="UniProtKB-UniRule"/>
</dbReference>
<evidence type="ECO:0000256" key="11">
    <source>
        <dbReference type="ARBA" id="ARBA00045104"/>
    </source>
</evidence>
<evidence type="ECO:0000313" key="15">
    <source>
        <dbReference type="EMBL" id="KAF9777989.1"/>
    </source>
</evidence>
<evidence type="ECO:0000259" key="13">
    <source>
        <dbReference type="Pfam" id="PF00534"/>
    </source>
</evidence>
<comment type="similarity">
    <text evidence="12">Belongs to the glycosyltransferase group 1 family.</text>
</comment>
<evidence type="ECO:0000259" key="14">
    <source>
        <dbReference type="Pfam" id="PF13439"/>
    </source>
</evidence>
<keyword evidence="7 12" id="KW-0256">Endoplasmic reticulum</keyword>
<dbReference type="EC" id="2.4.1.257" evidence="12"/>
<dbReference type="AlphaFoldDB" id="A0A9P6H2C3"/>
<reference evidence="15" key="2">
    <citation type="submission" date="2020-11" db="EMBL/GenBank/DDBJ databases">
        <authorList>
            <consortium name="DOE Joint Genome Institute"/>
            <person name="Kuo A."/>
            <person name="Miyauchi S."/>
            <person name="Kiss E."/>
            <person name="Drula E."/>
            <person name="Kohler A."/>
            <person name="Sanchez-Garcia M."/>
            <person name="Andreopoulos B."/>
            <person name="Barry K.W."/>
            <person name="Bonito G."/>
            <person name="Buee M."/>
            <person name="Carver A."/>
            <person name="Chen C."/>
            <person name="Cichocki N."/>
            <person name="Clum A."/>
            <person name="Culley D."/>
            <person name="Crous P.W."/>
            <person name="Fauchery L."/>
            <person name="Girlanda M."/>
            <person name="Hayes R."/>
            <person name="Keri Z."/>
            <person name="Labutti K."/>
            <person name="Lipzen A."/>
            <person name="Lombard V."/>
            <person name="Magnuson J."/>
            <person name="Maillard F."/>
            <person name="Morin E."/>
            <person name="Murat C."/>
            <person name="Nolan M."/>
            <person name="Ohm R."/>
            <person name="Pangilinan J."/>
            <person name="Pereira M."/>
            <person name="Perotto S."/>
            <person name="Peter M."/>
            <person name="Riley R."/>
            <person name="Sitrit Y."/>
            <person name="Stielow B."/>
            <person name="Szollosi G."/>
            <person name="Zifcakova L."/>
            <person name="Stursova M."/>
            <person name="Spatafora J.W."/>
            <person name="Tedersoo L."/>
            <person name="Vaario L.-M."/>
            <person name="Yamada A."/>
            <person name="Yan M."/>
            <person name="Wang P."/>
            <person name="Xu J."/>
            <person name="Bruns T."/>
            <person name="Baldrian P."/>
            <person name="Vilgalys R."/>
            <person name="Henrissat B."/>
            <person name="Grigoriev I.V."/>
            <person name="Hibbett D."/>
            <person name="Nagy L.G."/>
            <person name="Martin F.M."/>
        </authorList>
    </citation>
    <scope>NUCLEOTIDE SEQUENCE</scope>
    <source>
        <strain evidence="15">UH-Tt-Lm1</strain>
    </source>
</reference>
<evidence type="ECO:0000256" key="5">
    <source>
        <dbReference type="ARBA" id="ARBA00022679"/>
    </source>
</evidence>
<accession>A0A9P6H2C3</accession>
<comment type="function">
    <text evidence="1 12">Mannosylates Man(2)GlcNAc(2)-dolichol diphosphate and Man(1)GlcNAc(2)-dolichol diphosphate to form Man(3)GlcNAc(2)-dolichol diphosphate.</text>
</comment>
<organism evidence="15 16">
    <name type="scientific">Thelephora terrestris</name>
    <dbReference type="NCBI Taxonomy" id="56493"/>
    <lineage>
        <taxon>Eukaryota</taxon>
        <taxon>Fungi</taxon>
        <taxon>Dikarya</taxon>
        <taxon>Basidiomycota</taxon>
        <taxon>Agaricomycotina</taxon>
        <taxon>Agaricomycetes</taxon>
        <taxon>Thelephorales</taxon>
        <taxon>Thelephoraceae</taxon>
        <taxon>Thelephora</taxon>
    </lineage>
</organism>
<evidence type="ECO:0000256" key="1">
    <source>
        <dbReference type="ARBA" id="ARBA00003142"/>
    </source>
</evidence>
<keyword evidence="16" id="KW-1185">Reference proteome</keyword>
<dbReference type="InterPro" id="IPR028098">
    <property type="entry name" value="Glyco_trans_4-like_N"/>
</dbReference>
<keyword evidence="5 12" id="KW-0808">Transferase</keyword>
<keyword evidence="9 12" id="KW-0472">Membrane</keyword>
<comment type="catalytic activity">
    <reaction evidence="10 12">
        <text>a beta-D-Man-(1-&gt;4)-beta-D-GlcNAc-(1-&gt;4)-alpha-D-GlcNAc-diphospho-di-trans,poly-cis-dolichol + GDP-alpha-D-mannose = an alpha-D-Man-(1-&gt;3)-beta-D-Man-(1-&gt;4)-beta-D-GlcNAc-(1-&gt;4)-alpha-D-GlcNAc-diphospho-di-trans,poly-cis-dolichol + GDP + H(+)</text>
        <dbReference type="Rhea" id="RHEA:29515"/>
        <dbReference type="Rhea" id="RHEA-COMP:19511"/>
        <dbReference type="Rhea" id="RHEA-COMP:19513"/>
        <dbReference type="ChEBI" id="CHEBI:15378"/>
        <dbReference type="ChEBI" id="CHEBI:57527"/>
        <dbReference type="ChEBI" id="CHEBI:58189"/>
        <dbReference type="ChEBI" id="CHEBI:58472"/>
        <dbReference type="ChEBI" id="CHEBI:132510"/>
        <dbReference type="EC" id="2.4.1.132"/>
    </reaction>
    <physiologicalReaction direction="left-to-right" evidence="10 12">
        <dbReference type="Rhea" id="RHEA:29516"/>
    </physiologicalReaction>
</comment>
<keyword evidence="8 12" id="KW-1133">Transmembrane helix</keyword>
<evidence type="ECO:0000256" key="8">
    <source>
        <dbReference type="ARBA" id="ARBA00022989"/>
    </source>
</evidence>
<dbReference type="PANTHER" id="PTHR45918:SF1">
    <property type="entry name" value="ALPHA-1,3_1,6-MANNOSYLTRANSFERASE ALG2"/>
    <property type="match status" value="1"/>
</dbReference>
<feature type="transmembrane region" description="Helical" evidence="12">
    <location>
        <begin position="454"/>
        <end position="474"/>
    </location>
</feature>
<evidence type="ECO:0000256" key="3">
    <source>
        <dbReference type="ARBA" id="ARBA00004922"/>
    </source>
</evidence>
<sequence>MSKPQLRIAFLHPDLGIGGAERLVVDAALGLQKLGHSVDIYTSHHDPNHCFEETRDGSLRVHNVIPPFPRSAGGKLHILFAHARQLHLTTRLLSESESPYDVYFVDQLSTCIPFLRFLTKKRVVFYCHFPDKLLASGEFVEGDSGRWKAGVLKGLYRLPMDLLEELTTRQADAILANSLFTVRVFRTYFPSINFSPTVVHPGINISAYEVAVDQNDPDVAAIRSERPTFLSLNRFERKKNVALAIQAFAAFKAIATAKQNWRLVLAGGYDPRLEDNVSTLKTLLEIATTRDLTYHILTPSKKTGTLPPFNETVTSPDVIFLLSFTTSQRSALLTSSSTLALLYTPTNEHFGIVPVEAMACGVPVLACNTGGPTESVVNSPEIEKTGWLRPPDPEVWAETLRDIVELSVDERKMLAHRAKVRARTQFGMDAMASKIEAALLGAVRMGSVEGGSQYTFAVAFLASALVLTIAVYLVL</sequence>
<dbReference type="PANTHER" id="PTHR45918">
    <property type="entry name" value="ALPHA-1,3/1,6-MANNOSYLTRANSFERASE ALG2"/>
    <property type="match status" value="1"/>
</dbReference>
<feature type="domain" description="Glycosyl transferase family 1" evidence="13">
    <location>
        <begin position="317"/>
        <end position="419"/>
    </location>
</feature>
<dbReference type="OrthoDB" id="448893at2759"/>
<reference evidence="15" key="1">
    <citation type="journal article" date="2020" name="Nat. Commun.">
        <title>Large-scale genome sequencing of mycorrhizal fungi provides insights into the early evolution of symbiotic traits.</title>
        <authorList>
            <person name="Miyauchi S."/>
            <person name="Kiss E."/>
            <person name="Kuo A."/>
            <person name="Drula E."/>
            <person name="Kohler A."/>
            <person name="Sanchez-Garcia M."/>
            <person name="Morin E."/>
            <person name="Andreopoulos B."/>
            <person name="Barry K.W."/>
            <person name="Bonito G."/>
            <person name="Buee M."/>
            <person name="Carver A."/>
            <person name="Chen C."/>
            <person name="Cichocki N."/>
            <person name="Clum A."/>
            <person name="Culley D."/>
            <person name="Crous P.W."/>
            <person name="Fauchery L."/>
            <person name="Girlanda M."/>
            <person name="Hayes R.D."/>
            <person name="Keri Z."/>
            <person name="LaButti K."/>
            <person name="Lipzen A."/>
            <person name="Lombard V."/>
            <person name="Magnuson J."/>
            <person name="Maillard F."/>
            <person name="Murat C."/>
            <person name="Nolan M."/>
            <person name="Ohm R.A."/>
            <person name="Pangilinan J."/>
            <person name="Pereira M.F."/>
            <person name="Perotto S."/>
            <person name="Peter M."/>
            <person name="Pfister S."/>
            <person name="Riley R."/>
            <person name="Sitrit Y."/>
            <person name="Stielow J.B."/>
            <person name="Szollosi G."/>
            <person name="Zifcakova L."/>
            <person name="Stursova M."/>
            <person name="Spatafora J.W."/>
            <person name="Tedersoo L."/>
            <person name="Vaario L.M."/>
            <person name="Yamada A."/>
            <person name="Yan M."/>
            <person name="Wang P."/>
            <person name="Xu J."/>
            <person name="Bruns T."/>
            <person name="Baldrian P."/>
            <person name="Vilgalys R."/>
            <person name="Dunand C."/>
            <person name="Henrissat B."/>
            <person name="Grigoriev I.V."/>
            <person name="Hibbett D."/>
            <person name="Nagy L.G."/>
            <person name="Martin F.M."/>
        </authorList>
    </citation>
    <scope>NUCLEOTIDE SEQUENCE</scope>
    <source>
        <strain evidence="15">UH-Tt-Lm1</strain>
    </source>
</reference>
<dbReference type="Gene3D" id="3.40.50.2000">
    <property type="entry name" value="Glycogen Phosphorylase B"/>
    <property type="match status" value="2"/>
</dbReference>
<evidence type="ECO:0000256" key="2">
    <source>
        <dbReference type="ARBA" id="ARBA00004586"/>
    </source>
</evidence>
<comment type="pathway">
    <text evidence="3 12">Protein modification; protein glycosylation.</text>
</comment>
<name>A0A9P6H2C3_9AGAM</name>
<evidence type="ECO:0000313" key="16">
    <source>
        <dbReference type="Proteomes" id="UP000736335"/>
    </source>
</evidence>
<comment type="caution">
    <text evidence="15">The sequence shown here is derived from an EMBL/GenBank/DDBJ whole genome shotgun (WGS) entry which is preliminary data.</text>
</comment>